<evidence type="ECO:0000256" key="1">
    <source>
        <dbReference type="ARBA" id="ARBA00022741"/>
    </source>
</evidence>
<dbReference type="Pfam" id="PF09585">
    <property type="entry name" value="Lin0512_fam"/>
    <property type="match status" value="1"/>
</dbReference>
<reference evidence="3" key="1">
    <citation type="journal article" date="2014" name="Front. Microbiol.">
        <title>High frequency of phylogenetically diverse reductive dehalogenase-homologous genes in deep subseafloor sedimentary metagenomes.</title>
        <authorList>
            <person name="Kawai M."/>
            <person name="Futagami T."/>
            <person name="Toyoda A."/>
            <person name="Takaki Y."/>
            <person name="Nishi S."/>
            <person name="Hori S."/>
            <person name="Arai W."/>
            <person name="Tsubouchi T."/>
            <person name="Morono Y."/>
            <person name="Uchiyama I."/>
            <person name="Ito T."/>
            <person name="Fujiyama A."/>
            <person name="Inagaki F."/>
            <person name="Takami H."/>
        </authorList>
    </citation>
    <scope>NUCLEOTIDE SEQUENCE</scope>
    <source>
        <strain evidence="3">Expedition CK06-06</strain>
    </source>
</reference>
<gene>
    <name evidence="3" type="ORF">S01H4_15837</name>
</gene>
<dbReference type="Gene3D" id="3.30.1330.20">
    <property type="entry name" value="Tubulin/FtsZ, C-terminal domain"/>
    <property type="match status" value="1"/>
</dbReference>
<dbReference type="InterPro" id="IPR037103">
    <property type="entry name" value="Tubulin/FtsZ-like_C"/>
</dbReference>
<dbReference type="PANTHER" id="PTHR34784:SF1">
    <property type="entry name" value="50S RIBOSOMAL PROTEIN L34"/>
    <property type="match status" value="1"/>
</dbReference>
<comment type="caution">
    <text evidence="3">The sequence shown here is derived from an EMBL/GenBank/DDBJ whole genome shotgun (WGS) entry which is preliminary data.</text>
</comment>
<name>X1AGH4_9ZZZZ</name>
<protein>
    <recommendedName>
        <fullName evidence="4">Lin0512 family protein</fullName>
    </recommendedName>
</protein>
<evidence type="ECO:0000313" key="3">
    <source>
        <dbReference type="EMBL" id="GAG71813.1"/>
    </source>
</evidence>
<organism evidence="3">
    <name type="scientific">marine sediment metagenome</name>
    <dbReference type="NCBI Taxonomy" id="412755"/>
    <lineage>
        <taxon>unclassified sequences</taxon>
        <taxon>metagenomes</taxon>
        <taxon>ecological metagenomes</taxon>
    </lineage>
</organism>
<dbReference type="EMBL" id="BART01006943">
    <property type="protein sequence ID" value="GAG71813.1"/>
    <property type="molecule type" value="Genomic_DNA"/>
</dbReference>
<accession>X1AGH4</accession>
<dbReference type="AlphaFoldDB" id="X1AGH4"/>
<keyword evidence="1" id="KW-0547">Nucleotide-binding</keyword>
<dbReference type="InterPro" id="IPR011719">
    <property type="entry name" value="CHP02058"/>
</dbReference>
<evidence type="ECO:0008006" key="4">
    <source>
        <dbReference type="Google" id="ProtNLM"/>
    </source>
</evidence>
<keyword evidence="2" id="KW-0342">GTP-binding</keyword>
<dbReference type="PANTHER" id="PTHR34784">
    <property type="entry name" value="50S RIBOSOMAL PROTEIN L34"/>
    <property type="match status" value="1"/>
</dbReference>
<proteinExistence type="predicted"/>
<sequence length="123" mass="13226">MKRFIVQLGFGIDQHGHDDDCTNAAIKAIKNAISNNCLTGLLEICGLKEPNDLLKMIVYVKIGAPYPDNVKKEKVLKAIPFGEKSIEIEKGGLVAKGIMIKELGDTSDKIVVCNAAVTVSITA</sequence>
<dbReference type="NCBIfam" id="TIGR02058">
    <property type="entry name" value="lin0512_fam"/>
    <property type="match status" value="1"/>
</dbReference>
<dbReference type="GO" id="GO:0005525">
    <property type="term" value="F:GTP binding"/>
    <property type="evidence" value="ECO:0007669"/>
    <property type="project" value="UniProtKB-KW"/>
</dbReference>
<evidence type="ECO:0000256" key="2">
    <source>
        <dbReference type="ARBA" id="ARBA00023134"/>
    </source>
</evidence>